<accession>A0A4V6MWB3</accession>
<evidence type="ECO:0000313" key="3">
    <source>
        <dbReference type="EMBL" id="TBU60871.1"/>
    </source>
</evidence>
<gene>
    <name evidence="3" type="ORF">BD310DRAFT_847074</name>
</gene>
<dbReference type="SUPFAM" id="SSF81383">
    <property type="entry name" value="F-box domain"/>
    <property type="match status" value="1"/>
</dbReference>
<reference evidence="3 4" key="1">
    <citation type="submission" date="2019-01" db="EMBL/GenBank/DDBJ databases">
        <title>Draft genome sequences of three monokaryotic isolates of the white-rot basidiomycete fungus Dichomitus squalens.</title>
        <authorList>
            <consortium name="DOE Joint Genome Institute"/>
            <person name="Lopez S.C."/>
            <person name="Andreopoulos B."/>
            <person name="Pangilinan J."/>
            <person name="Lipzen A."/>
            <person name="Riley R."/>
            <person name="Ahrendt S."/>
            <person name="Ng V."/>
            <person name="Barry K."/>
            <person name="Daum C."/>
            <person name="Grigoriev I.V."/>
            <person name="Hilden K.S."/>
            <person name="Makela M.R."/>
            <person name="de Vries R.P."/>
        </authorList>
    </citation>
    <scope>NUCLEOTIDE SEQUENCE [LARGE SCALE GENOMIC DNA]</scope>
    <source>
        <strain evidence="3 4">CBS 464.89</strain>
    </source>
</reference>
<dbReference type="EMBL" id="ML145102">
    <property type="protein sequence ID" value="TBU60871.1"/>
    <property type="molecule type" value="Genomic_DNA"/>
</dbReference>
<feature type="compositionally biased region" description="Low complexity" evidence="1">
    <location>
        <begin position="434"/>
        <end position="450"/>
    </location>
</feature>
<dbReference type="InterPro" id="IPR001810">
    <property type="entry name" value="F-box_dom"/>
</dbReference>
<proteinExistence type="predicted"/>
<evidence type="ECO:0000313" key="4">
    <source>
        <dbReference type="Proteomes" id="UP000292082"/>
    </source>
</evidence>
<dbReference type="AlphaFoldDB" id="A0A4V6MWB3"/>
<dbReference type="Proteomes" id="UP000292082">
    <property type="component" value="Unassembled WGS sequence"/>
</dbReference>
<evidence type="ECO:0000256" key="1">
    <source>
        <dbReference type="SAM" id="MobiDB-lite"/>
    </source>
</evidence>
<feature type="domain" description="F-box" evidence="2">
    <location>
        <begin position="24"/>
        <end position="70"/>
    </location>
</feature>
<sequence length="666" mass="75328">MRVLPGIFNVATRFLGRAIRRDCLDRLPNDLLVDVLFDYLDVKDIIRMRRVSRLYYELTHHAAVWKRLLRRIDVPLPPAPLTPKRPLSKISGLEAERLVVRAYSLDMNWRRHHPRALREWSFDAQRRVLAMTLLPGGDYLVASVSNRAGDRYYLVVYAMNAPGAPQALTAVETTTKAYDLQAKYMTIKEQRSIVIAYLRRDYRNKKDRMRAMRGYLPDVSSYSTQYSVADVQFKYECSVLQLSLHTLETLASIPYPSNSREYRYVAEALPKPFNNLFMLTSKSQLSSPVLAEMYGSAYLALVRADNDIIFKRLEGGGAATLTCLELPVAAERSHHIRAIQLLPQESAVFVVREIGGAPGVPHSCPAYAVETYRALECGDAPVTQLHAAEQCIIAWDLGHLTHLHLPEFPSFTRPEDLIAEDKRPAPVPPPHPALRPATPRTSSSARSPSTKVPRPPPPICMIGRAHPQCGRDESIVRMLFLAQRFEVDLPPAPPYYDRHGNPIHRTQIVYRTALERNQTWTRRATDYNAYLRIIPALTRPLVYAIPWDDTTDAPKVLDVRPVIDRGWQRPPRLEDGVVRHPEGLVGCPSFDGGPQELGANVTAFAWDETIGRLLVAEESSNEIMVFDFAAEPVQHFDKTRYPIPLQDIPNPDIAMGPHENPWTVIA</sequence>
<name>A0A4V6MWB3_9APHY</name>
<dbReference type="Pfam" id="PF12937">
    <property type="entry name" value="F-box-like"/>
    <property type="match status" value="1"/>
</dbReference>
<dbReference type="STRING" id="114155.A0A4V6MWB3"/>
<evidence type="ECO:0000259" key="2">
    <source>
        <dbReference type="Pfam" id="PF12937"/>
    </source>
</evidence>
<protein>
    <recommendedName>
        <fullName evidence="2">F-box domain-containing protein</fullName>
    </recommendedName>
</protein>
<dbReference type="InterPro" id="IPR036047">
    <property type="entry name" value="F-box-like_dom_sf"/>
</dbReference>
<dbReference type="Gene3D" id="1.20.1280.50">
    <property type="match status" value="1"/>
</dbReference>
<organism evidence="3 4">
    <name type="scientific">Dichomitus squalens</name>
    <dbReference type="NCBI Taxonomy" id="114155"/>
    <lineage>
        <taxon>Eukaryota</taxon>
        <taxon>Fungi</taxon>
        <taxon>Dikarya</taxon>
        <taxon>Basidiomycota</taxon>
        <taxon>Agaricomycotina</taxon>
        <taxon>Agaricomycetes</taxon>
        <taxon>Polyporales</taxon>
        <taxon>Polyporaceae</taxon>
        <taxon>Dichomitus</taxon>
    </lineage>
</organism>
<feature type="region of interest" description="Disordered" evidence="1">
    <location>
        <begin position="420"/>
        <end position="459"/>
    </location>
</feature>
<keyword evidence="4" id="KW-1185">Reference proteome</keyword>